<feature type="signal peptide" evidence="2">
    <location>
        <begin position="1"/>
        <end position="23"/>
    </location>
</feature>
<proteinExistence type="predicted"/>
<dbReference type="InterPro" id="IPR023346">
    <property type="entry name" value="Lysozyme-like_dom_sf"/>
</dbReference>
<dbReference type="InterPro" id="IPR050570">
    <property type="entry name" value="Cell_wall_metabolism_enzyme"/>
</dbReference>
<keyword evidence="1 2" id="KW-0732">Signal</keyword>
<dbReference type="CDD" id="cd12797">
    <property type="entry name" value="M23_peptidase"/>
    <property type="match status" value="1"/>
</dbReference>
<dbReference type="Proteomes" id="UP000219356">
    <property type="component" value="Unassembled WGS sequence"/>
</dbReference>
<dbReference type="PROSITE" id="PS51257">
    <property type="entry name" value="PROKAR_LIPOPROTEIN"/>
    <property type="match status" value="1"/>
</dbReference>
<sequence>MKKLHLIILLVVLLSSCPLPASAKQADKESEAKHERMALYKKTAAATGLPWYYLAAIDQYEHNLPAASKSEAEKLIAITIPEEKWFGITEHKKAAANESTISWFQGLGRDGNGDSLADPDNPEDVLFTIASFIQRTGTTKNDIKIALWNYYERDLTVQTIMNTAKLYEQFGTIELDKRSFPLPLHHNYSYRNTWGDARGFGGRRIHEGTDIFANYGVPVYATTYGVVELKGWNLYGGWRIGLRDSNNIYHYYAHLNGFEKGVSVGNVVKPGDVIGYVGASGYGPPGTSGKFPPHLHYGMYKDNGRSEFSFDPYPYLRIWEQKSKQQKKEG</sequence>
<protein>
    <submittedName>
        <fullName evidence="4">Murein DD-endopeptidase MepM and murein hydrolase activator NlpD, contain LysM domain</fullName>
    </submittedName>
</protein>
<reference evidence="5" key="1">
    <citation type="submission" date="2017-09" db="EMBL/GenBank/DDBJ databases">
        <authorList>
            <person name="Varghese N."/>
            <person name="Submissions S."/>
        </authorList>
    </citation>
    <scope>NUCLEOTIDE SEQUENCE [LARGE SCALE GENOMIC DNA]</scope>
    <source>
        <strain evidence="5">CGMCC 1.8913</strain>
    </source>
</reference>
<evidence type="ECO:0000259" key="3">
    <source>
        <dbReference type="Pfam" id="PF01551"/>
    </source>
</evidence>
<evidence type="ECO:0000256" key="1">
    <source>
        <dbReference type="ARBA" id="ARBA00022729"/>
    </source>
</evidence>
<dbReference type="PANTHER" id="PTHR21666">
    <property type="entry name" value="PEPTIDASE-RELATED"/>
    <property type="match status" value="1"/>
</dbReference>
<dbReference type="Gene3D" id="2.70.70.10">
    <property type="entry name" value="Glucose Permease (Domain IIA)"/>
    <property type="match status" value="1"/>
</dbReference>
<accession>A0A285NA74</accession>
<dbReference type="RefSeq" id="WP_179636842.1">
    <property type="nucleotide sequence ID" value="NZ_OBEK01000001.1"/>
</dbReference>
<dbReference type="PANTHER" id="PTHR21666:SF289">
    <property type="entry name" value="L-ALA--D-GLU ENDOPEPTIDASE"/>
    <property type="match status" value="1"/>
</dbReference>
<dbReference type="InterPro" id="IPR011055">
    <property type="entry name" value="Dup_hybrid_motif"/>
</dbReference>
<dbReference type="AlphaFoldDB" id="A0A285NA74"/>
<keyword evidence="5" id="KW-1185">Reference proteome</keyword>
<keyword evidence="4" id="KW-0378">Hydrolase</keyword>
<dbReference type="Pfam" id="PF01551">
    <property type="entry name" value="Peptidase_M23"/>
    <property type="match status" value="1"/>
</dbReference>
<organism evidence="4 5">
    <name type="scientific">Terribacillus aidingensis</name>
    <dbReference type="NCBI Taxonomy" id="586416"/>
    <lineage>
        <taxon>Bacteria</taxon>
        <taxon>Bacillati</taxon>
        <taxon>Bacillota</taxon>
        <taxon>Bacilli</taxon>
        <taxon>Bacillales</taxon>
        <taxon>Bacillaceae</taxon>
        <taxon>Terribacillus</taxon>
    </lineage>
</organism>
<feature type="domain" description="M23ase beta-sheet core" evidence="3">
    <location>
        <begin position="205"/>
        <end position="303"/>
    </location>
</feature>
<evidence type="ECO:0000256" key="2">
    <source>
        <dbReference type="SAM" id="SignalP"/>
    </source>
</evidence>
<dbReference type="InterPro" id="IPR016047">
    <property type="entry name" value="M23ase_b-sheet_dom"/>
</dbReference>
<dbReference type="EMBL" id="OBEK01000001">
    <property type="protein sequence ID" value="SNZ05817.1"/>
    <property type="molecule type" value="Genomic_DNA"/>
</dbReference>
<evidence type="ECO:0000313" key="4">
    <source>
        <dbReference type="EMBL" id="SNZ05817.1"/>
    </source>
</evidence>
<evidence type="ECO:0000313" key="5">
    <source>
        <dbReference type="Proteomes" id="UP000219356"/>
    </source>
</evidence>
<dbReference type="SUPFAM" id="SSF53955">
    <property type="entry name" value="Lysozyme-like"/>
    <property type="match status" value="1"/>
</dbReference>
<name>A0A285NA74_9BACI</name>
<dbReference type="SUPFAM" id="SSF51261">
    <property type="entry name" value="Duplicated hybrid motif"/>
    <property type="match status" value="1"/>
</dbReference>
<feature type="chain" id="PRO_5012470693" evidence="2">
    <location>
        <begin position="24"/>
        <end position="330"/>
    </location>
</feature>
<gene>
    <name evidence="4" type="ORF">SAMN05421503_1048</name>
</gene>
<dbReference type="GO" id="GO:0004222">
    <property type="term" value="F:metalloendopeptidase activity"/>
    <property type="evidence" value="ECO:0007669"/>
    <property type="project" value="TreeGrafter"/>
</dbReference>